<dbReference type="Pfam" id="PF01199">
    <property type="entry name" value="Ribosomal_L34e"/>
    <property type="match status" value="1"/>
</dbReference>
<dbReference type="InterPro" id="IPR047868">
    <property type="entry name" value="Ribosomal_L34e_arc-type"/>
</dbReference>
<accession>A0A150IJF0</accession>
<dbReference type="PRINTS" id="PR01250">
    <property type="entry name" value="RIBOSOMALL34"/>
</dbReference>
<gene>
    <name evidence="5" type="primary">rpl34e</name>
    <name evidence="7" type="ORF">APG10_01326</name>
    <name evidence="8" type="ORF">APG11_01446</name>
    <name evidence="9" type="ORF">APG12_01431</name>
</gene>
<dbReference type="PANTHER" id="PTHR10759">
    <property type="entry name" value="60S RIBOSOMAL PROTEIN L34"/>
    <property type="match status" value="1"/>
</dbReference>
<dbReference type="GO" id="GO:0005840">
    <property type="term" value="C:ribosome"/>
    <property type="evidence" value="ECO:0007669"/>
    <property type="project" value="UniProtKB-KW"/>
</dbReference>
<evidence type="ECO:0000313" key="10">
    <source>
        <dbReference type="Proteomes" id="UP000091929"/>
    </source>
</evidence>
<dbReference type="Gene3D" id="6.20.340.10">
    <property type="match status" value="1"/>
</dbReference>
<keyword evidence="3 5" id="KW-0687">Ribonucleoprotein</keyword>
<evidence type="ECO:0000256" key="1">
    <source>
        <dbReference type="ARBA" id="ARBA00009875"/>
    </source>
</evidence>
<evidence type="ECO:0000313" key="7">
    <source>
        <dbReference type="EMBL" id="KYC44925.1"/>
    </source>
</evidence>
<dbReference type="EMBL" id="LNJC01000033">
    <property type="protein sequence ID" value="KYC49531.1"/>
    <property type="molecule type" value="Genomic_DNA"/>
</dbReference>
<proteinExistence type="inferred from homology"/>
<accession>A0A150IX09</accession>
<dbReference type="Proteomes" id="UP000092403">
    <property type="component" value="Unassembled WGS sequence"/>
</dbReference>
<dbReference type="InterPro" id="IPR038562">
    <property type="entry name" value="Ribosomal_eL34_C_sf"/>
</dbReference>
<evidence type="ECO:0000256" key="4">
    <source>
        <dbReference type="ARBA" id="ARBA00035227"/>
    </source>
</evidence>
<dbReference type="GO" id="GO:1990904">
    <property type="term" value="C:ribonucleoprotein complex"/>
    <property type="evidence" value="ECO:0007669"/>
    <property type="project" value="UniProtKB-KW"/>
</dbReference>
<comment type="similarity">
    <text evidence="1 5">Belongs to the eukaryotic ribosomal protein eL34 family.</text>
</comment>
<accession>A0A150IPU5</accession>
<evidence type="ECO:0000313" key="11">
    <source>
        <dbReference type="Proteomes" id="UP000092401"/>
    </source>
</evidence>
<organism evidence="7 11">
    <name type="scientific">Candidatus Methanofastidiosum methylothiophilum</name>
    <dbReference type="NCBI Taxonomy" id="1705564"/>
    <lineage>
        <taxon>Archaea</taxon>
        <taxon>Methanobacteriati</taxon>
        <taxon>Methanobacteriota</taxon>
        <taxon>Stenosarchaea group</taxon>
        <taxon>Candidatus Methanofastidiosia</taxon>
        <taxon>Candidatus Methanofastidiosales</taxon>
        <taxon>Candidatus Methanofastidiosaceae</taxon>
        <taxon>Candidatus Methanofastidiosum</taxon>
    </lineage>
</organism>
<dbReference type="InterPro" id="IPR008195">
    <property type="entry name" value="Ribosomal_eL34"/>
</dbReference>
<dbReference type="Gene3D" id="6.20.370.70">
    <property type="match status" value="1"/>
</dbReference>
<dbReference type="InterPro" id="IPR018065">
    <property type="entry name" value="Ribosomal_eL34_CS"/>
</dbReference>
<reference evidence="10 11" key="1">
    <citation type="journal article" date="2016" name="ISME J.">
        <title>Chasing the elusive Euryarchaeota class WSA2: genomes reveal a uniquely fastidious methyl-reducing methanogen.</title>
        <authorList>
            <person name="Nobu M.K."/>
            <person name="Narihiro T."/>
            <person name="Kuroda K."/>
            <person name="Mei R."/>
            <person name="Liu W.T."/>
        </authorList>
    </citation>
    <scope>NUCLEOTIDE SEQUENCE [LARGE SCALE GENOMIC DNA]</scope>
    <source>
        <strain evidence="7">B03fssc0709_Meth_Bin005</strain>
        <strain evidence="8">B15fssc0709_Meth_Bin003</strain>
        <strain evidence="9">BMIXfssc0709_Meth_Bin006</strain>
    </source>
</reference>
<evidence type="ECO:0000256" key="5">
    <source>
        <dbReference type="HAMAP-Rule" id="MF_00349"/>
    </source>
</evidence>
<dbReference type="HAMAP" id="MF_00349">
    <property type="entry name" value="Ribosomal_eL34"/>
    <property type="match status" value="1"/>
</dbReference>
<comment type="caution">
    <text evidence="7">The sequence shown here is derived from an EMBL/GenBank/DDBJ whole genome shotgun (WGS) entry which is preliminary data.</text>
</comment>
<dbReference type="Proteomes" id="UP000092401">
    <property type="component" value="Unassembled WGS sequence"/>
</dbReference>
<evidence type="ECO:0000256" key="3">
    <source>
        <dbReference type="ARBA" id="ARBA00023274"/>
    </source>
</evidence>
<dbReference type="EMBL" id="LNGF01000034">
    <property type="protein sequence ID" value="KYC47071.1"/>
    <property type="molecule type" value="Genomic_DNA"/>
</dbReference>
<dbReference type="EMBL" id="LNGE01000037">
    <property type="protein sequence ID" value="KYC44925.1"/>
    <property type="molecule type" value="Genomic_DNA"/>
</dbReference>
<dbReference type="NCBIfam" id="NF003143">
    <property type="entry name" value="PRK04059.1"/>
    <property type="match status" value="1"/>
</dbReference>
<protein>
    <recommendedName>
        <fullName evidence="4 5">Large ribosomal subunit protein eL34</fullName>
    </recommendedName>
</protein>
<dbReference type="PROSITE" id="PS01145">
    <property type="entry name" value="RIBOSOMAL_L34E"/>
    <property type="match status" value="1"/>
</dbReference>
<dbReference type="GO" id="GO:0006412">
    <property type="term" value="P:translation"/>
    <property type="evidence" value="ECO:0007669"/>
    <property type="project" value="UniProtKB-UniRule"/>
</dbReference>
<dbReference type="AlphaFoldDB" id="A0A150IJF0"/>
<name>A0A150IJF0_9EURY</name>
<evidence type="ECO:0000256" key="6">
    <source>
        <dbReference type="SAM" id="MobiDB-lite"/>
    </source>
</evidence>
<dbReference type="GO" id="GO:0003735">
    <property type="term" value="F:structural constituent of ribosome"/>
    <property type="evidence" value="ECO:0007669"/>
    <property type="project" value="InterPro"/>
</dbReference>
<evidence type="ECO:0000256" key="2">
    <source>
        <dbReference type="ARBA" id="ARBA00022980"/>
    </source>
</evidence>
<keyword evidence="2 5" id="KW-0689">Ribosomal protein</keyword>
<evidence type="ECO:0000313" key="9">
    <source>
        <dbReference type="EMBL" id="KYC49531.1"/>
    </source>
</evidence>
<sequence length="91" mass="10351">MPRPMYRSRSLKRKKVRTPSGKVVTHYREKRTGTPHCAECGAILGGVPRGLRSYEMRRLPKTKKRPERKFGGVLCPGCTSDLIKKDVRGQI</sequence>
<feature type="region of interest" description="Disordered" evidence="6">
    <location>
        <begin position="1"/>
        <end position="24"/>
    </location>
</feature>
<evidence type="ECO:0000313" key="8">
    <source>
        <dbReference type="EMBL" id="KYC47071.1"/>
    </source>
</evidence>
<dbReference type="Proteomes" id="UP000091929">
    <property type="component" value="Unassembled WGS sequence"/>
</dbReference>